<dbReference type="InterPro" id="IPR052115">
    <property type="entry name" value="NEXT_complex_subunit_ZCCHC8"/>
</dbReference>
<evidence type="ECO:0000256" key="1">
    <source>
        <dbReference type="ARBA" id="ARBA00004123"/>
    </source>
</evidence>
<feature type="compositionally biased region" description="Polar residues" evidence="6">
    <location>
        <begin position="209"/>
        <end position="223"/>
    </location>
</feature>
<reference evidence="8" key="1">
    <citation type="submission" date="2024-06" db="EMBL/GenBank/DDBJ databases">
        <authorList>
            <person name="Liu X."/>
            <person name="Lenzi L."/>
            <person name="Haldenby T S."/>
            <person name="Uol C."/>
        </authorList>
    </citation>
    <scope>NUCLEOTIDE SEQUENCE</scope>
</reference>
<feature type="compositionally biased region" description="Basic and acidic residues" evidence="6">
    <location>
        <begin position="224"/>
        <end position="241"/>
    </location>
</feature>
<evidence type="ECO:0000256" key="3">
    <source>
        <dbReference type="ARBA" id="ARBA00022771"/>
    </source>
</evidence>
<sequence>MVDDLDGLFVIDKKGNNEPTPPHILYTEAQASEETSNKTPEPQQASRPRRAVTGKRYHEADDYSKFRPGVLSKELREALSIGPNEVPIHIYRMRTLGYPPGWLRKARVGGELTIFDSVTAFTEDPEVTYNRDALVSYPGFNTYLDYPAVDDFVYLNCPPMQSHHMLDNFYAALSRSCHNALSQTPSDLAKLRAERERILAEIRQLDARLSTSKSNGTNGNTESGKSERLEVAGVSDAEKSHLSVKPPEGSGDNNSMPDSSESETSRSEVFQISATEDGTPTPMRPFIITDESDGESSTSAVNASLDKRPSIDAFTIGIQPFRPFENLPGSQGAYQRVRETLKNSRTESSVLGLSDTASDVNSPVVGVSVKSSTPDLAHQPHQRNADNGGDTGSSRHSHQRYSFHSYHSSPSYPYSRSGQRRY</sequence>
<feature type="compositionally biased region" description="Polar residues" evidence="6">
    <location>
        <begin position="29"/>
        <end position="46"/>
    </location>
</feature>
<dbReference type="Proteomes" id="UP001497525">
    <property type="component" value="Unassembled WGS sequence"/>
</dbReference>
<dbReference type="SMART" id="SM00581">
    <property type="entry name" value="PSP"/>
    <property type="match status" value="1"/>
</dbReference>
<dbReference type="InterPro" id="IPR006568">
    <property type="entry name" value="PSP_pro-rich"/>
</dbReference>
<feature type="compositionally biased region" description="Polar residues" evidence="6">
    <location>
        <begin position="346"/>
        <end position="361"/>
    </location>
</feature>
<comment type="caution">
    <text evidence="8">The sequence shown here is derived from an EMBL/GenBank/DDBJ whole genome shotgun (WGS) entry which is preliminary data.</text>
</comment>
<feature type="region of interest" description="Disordered" evidence="6">
    <location>
        <begin position="345"/>
        <end position="422"/>
    </location>
</feature>
<proteinExistence type="predicted"/>
<dbReference type="PANTHER" id="PTHR13316:SF0">
    <property type="entry name" value="ZINC FINGER CCHC DOMAIN-CONTAINING PROTEIN 8"/>
    <property type="match status" value="1"/>
</dbReference>
<evidence type="ECO:0000313" key="8">
    <source>
        <dbReference type="EMBL" id="CAL5139161.1"/>
    </source>
</evidence>
<keyword evidence="4" id="KW-0862">Zinc</keyword>
<evidence type="ECO:0000256" key="2">
    <source>
        <dbReference type="ARBA" id="ARBA00022723"/>
    </source>
</evidence>
<protein>
    <recommendedName>
        <fullName evidence="7">PSP proline-rich domain-containing protein</fullName>
    </recommendedName>
</protein>
<evidence type="ECO:0000313" key="9">
    <source>
        <dbReference type="Proteomes" id="UP001497525"/>
    </source>
</evidence>
<feature type="domain" description="PSP proline-rich" evidence="7">
    <location>
        <begin position="63"/>
        <end position="114"/>
    </location>
</feature>
<keyword evidence="2" id="KW-0479">Metal-binding</keyword>
<name>A0AAV2TQK7_CALDB</name>
<evidence type="ECO:0000256" key="6">
    <source>
        <dbReference type="SAM" id="MobiDB-lite"/>
    </source>
</evidence>
<dbReference type="Pfam" id="PF04046">
    <property type="entry name" value="PSP"/>
    <property type="match status" value="1"/>
</dbReference>
<accession>A0AAV2TQK7</accession>
<feature type="region of interest" description="Disordered" evidence="6">
    <location>
        <begin position="209"/>
        <end position="304"/>
    </location>
</feature>
<dbReference type="GO" id="GO:0003723">
    <property type="term" value="F:RNA binding"/>
    <property type="evidence" value="ECO:0007669"/>
    <property type="project" value="TreeGrafter"/>
</dbReference>
<evidence type="ECO:0000256" key="5">
    <source>
        <dbReference type="ARBA" id="ARBA00023242"/>
    </source>
</evidence>
<keyword evidence="3" id="KW-0863">Zinc-finger</keyword>
<dbReference type="PANTHER" id="PTHR13316">
    <property type="entry name" value="ZINC FINGER, CCHC DOMAIN CONTAINING 8"/>
    <property type="match status" value="1"/>
</dbReference>
<dbReference type="GO" id="GO:0008270">
    <property type="term" value="F:zinc ion binding"/>
    <property type="evidence" value="ECO:0007669"/>
    <property type="project" value="UniProtKB-KW"/>
</dbReference>
<feature type="compositionally biased region" description="Polar residues" evidence="6">
    <location>
        <begin position="267"/>
        <end position="278"/>
    </location>
</feature>
<feature type="compositionally biased region" description="Low complexity" evidence="6">
    <location>
        <begin position="402"/>
        <end position="422"/>
    </location>
</feature>
<organism evidence="8 9">
    <name type="scientific">Calicophoron daubneyi</name>
    <name type="common">Rumen fluke</name>
    <name type="synonym">Paramphistomum daubneyi</name>
    <dbReference type="NCBI Taxonomy" id="300641"/>
    <lineage>
        <taxon>Eukaryota</taxon>
        <taxon>Metazoa</taxon>
        <taxon>Spiralia</taxon>
        <taxon>Lophotrochozoa</taxon>
        <taxon>Platyhelminthes</taxon>
        <taxon>Trematoda</taxon>
        <taxon>Digenea</taxon>
        <taxon>Plagiorchiida</taxon>
        <taxon>Pronocephalata</taxon>
        <taxon>Paramphistomoidea</taxon>
        <taxon>Paramphistomidae</taxon>
        <taxon>Calicophoron</taxon>
    </lineage>
</organism>
<feature type="region of interest" description="Disordered" evidence="6">
    <location>
        <begin position="12"/>
        <end position="58"/>
    </location>
</feature>
<evidence type="ECO:0000256" key="4">
    <source>
        <dbReference type="ARBA" id="ARBA00022833"/>
    </source>
</evidence>
<dbReference type="EMBL" id="CAXLJL010000600">
    <property type="protein sequence ID" value="CAL5139161.1"/>
    <property type="molecule type" value="Genomic_DNA"/>
</dbReference>
<comment type="subcellular location">
    <subcellularLocation>
        <location evidence="1">Nucleus</location>
    </subcellularLocation>
</comment>
<keyword evidence="5" id="KW-0539">Nucleus</keyword>
<dbReference type="GO" id="GO:0071013">
    <property type="term" value="C:catalytic step 2 spliceosome"/>
    <property type="evidence" value="ECO:0007669"/>
    <property type="project" value="TreeGrafter"/>
</dbReference>
<dbReference type="AlphaFoldDB" id="A0AAV2TQK7"/>
<gene>
    <name evidence="8" type="ORF">CDAUBV1_LOCUS14198</name>
</gene>
<evidence type="ECO:0000259" key="7">
    <source>
        <dbReference type="SMART" id="SM00581"/>
    </source>
</evidence>